<feature type="transmembrane region" description="Helical" evidence="9">
    <location>
        <begin position="282"/>
        <end position="302"/>
    </location>
</feature>
<reference evidence="12 13" key="1">
    <citation type="submission" date="2024-10" db="EMBL/GenBank/DDBJ databases">
        <title>The Natural Products Discovery Center: Release of the First 8490 Sequenced Strains for Exploring Actinobacteria Biosynthetic Diversity.</title>
        <authorList>
            <person name="Kalkreuter E."/>
            <person name="Kautsar S.A."/>
            <person name="Yang D."/>
            <person name="Bader C.D."/>
            <person name="Teijaro C.N."/>
            <person name="Fluegel L."/>
            <person name="Davis C.M."/>
            <person name="Simpson J.R."/>
            <person name="Lauterbach L."/>
            <person name="Steele A.D."/>
            <person name="Gui C."/>
            <person name="Meng S."/>
            <person name="Li G."/>
            <person name="Viehrig K."/>
            <person name="Ye F."/>
            <person name="Su P."/>
            <person name="Kiefer A.F."/>
            <person name="Nichols A."/>
            <person name="Cepeda A.J."/>
            <person name="Yan W."/>
            <person name="Fan B."/>
            <person name="Jiang Y."/>
            <person name="Adhikari A."/>
            <person name="Zheng C.-J."/>
            <person name="Schuster L."/>
            <person name="Cowan T.M."/>
            <person name="Smanski M.J."/>
            <person name="Chevrette M.G."/>
            <person name="De Carvalho L.P.S."/>
            <person name="Shen B."/>
        </authorList>
    </citation>
    <scope>NUCLEOTIDE SEQUENCE [LARGE SCALE GENOMIC DNA]</scope>
    <source>
        <strain evidence="12 13">NPDC003029</strain>
    </source>
</reference>
<feature type="region of interest" description="Disordered" evidence="10">
    <location>
        <begin position="1"/>
        <end position="21"/>
    </location>
</feature>
<dbReference type="PANTHER" id="PTHR30413:SF8">
    <property type="entry name" value="TRANSPORT PERMEASE PROTEIN"/>
    <property type="match status" value="1"/>
</dbReference>
<feature type="transmembrane region" description="Helical" evidence="9">
    <location>
        <begin position="249"/>
        <end position="270"/>
    </location>
</feature>
<dbReference type="InterPro" id="IPR013525">
    <property type="entry name" value="ABC2_TM"/>
</dbReference>
<dbReference type="PROSITE" id="PS51012">
    <property type="entry name" value="ABC_TM2"/>
    <property type="match status" value="1"/>
</dbReference>
<feature type="transmembrane region" description="Helical" evidence="9">
    <location>
        <begin position="186"/>
        <end position="207"/>
    </location>
</feature>
<evidence type="ECO:0000256" key="6">
    <source>
        <dbReference type="ARBA" id="ARBA00022692"/>
    </source>
</evidence>
<dbReference type="Pfam" id="PF01061">
    <property type="entry name" value="ABC2_membrane"/>
    <property type="match status" value="1"/>
</dbReference>
<evidence type="ECO:0000256" key="1">
    <source>
        <dbReference type="ARBA" id="ARBA00004429"/>
    </source>
</evidence>
<feature type="transmembrane region" description="Helical" evidence="9">
    <location>
        <begin position="79"/>
        <end position="100"/>
    </location>
</feature>
<comment type="similarity">
    <text evidence="2 9">Belongs to the ABC-2 integral membrane protein family.</text>
</comment>
<sequence>MTLTSTPPARTPAPTPSAAPTASATDLAALAARHGLTASGARPSLPAYTRLLWGRRHFVTAFATARLTAQYSRARLGQLWQIMTPLLNAAVYYFIFGVLLRTKDDIADFVPFLVTGVFVWTFTSSTVLAGTRALTGNLGLVRALHFPRASLPVAYAVQQLQQLLFSMAALAVILCCFGQFPRPSWLLALPALALQSLFNTGLALIMARLASRTPDIAQLMPFVLRTWMYVSGVMWSVGHVLRSDRVPHLVAVVLQCNPAAVYIDLMRFALIDSFTADQLPPHVWLVAIGWALLAGVGGYIYFWQAEETYGRG</sequence>
<feature type="transmembrane region" description="Helical" evidence="9">
    <location>
        <begin position="112"/>
        <end position="141"/>
    </location>
</feature>
<evidence type="ECO:0000256" key="10">
    <source>
        <dbReference type="SAM" id="MobiDB-lite"/>
    </source>
</evidence>
<dbReference type="Proteomes" id="UP001601976">
    <property type="component" value="Unassembled WGS sequence"/>
</dbReference>
<gene>
    <name evidence="12" type="ORF">ACFYWW_10015</name>
</gene>
<evidence type="ECO:0000256" key="2">
    <source>
        <dbReference type="ARBA" id="ARBA00007783"/>
    </source>
</evidence>
<evidence type="ECO:0000313" key="13">
    <source>
        <dbReference type="Proteomes" id="UP001601976"/>
    </source>
</evidence>
<dbReference type="RefSeq" id="WP_387894930.1">
    <property type="nucleotide sequence ID" value="NZ_JBIAPK010000002.1"/>
</dbReference>
<protein>
    <recommendedName>
        <fullName evidence="9">Transport permease protein</fullName>
    </recommendedName>
</protein>
<evidence type="ECO:0000256" key="3">
    <source>
        <dbReference type="ARBA" id="ARBA00022448"/>
    </source>
</evidence>
<evidence type="ECO:0000256" key="4">
    <source>
        <dbReference type="ARBA" id="ARBA00022475"/>
    </source>
</evidence>
<dbReference type="PANTHER" id="PTHR30413">
    <property type="entry name" value="INNER MEMBRANE TRANSPORT PERMEASE"/>
    <property type="match status" value="1"/>
</dbReference>
<evidence type="ECO:0000256" key="7">
    <source>
        <dbReference type="ARBA" id="ARBA00022989"/>
    </source>
</evidence>
<keyword evidence="5" id="KW-0997">Cell inner membrane</keyword>
<comment type="subcellular location">
    <subcellularLocation>
        <location evidence="1">Cell inner membrane</location>
        <topology evidence="1">Multi-pass membrane protein</topology>
    </subcellularLocation>
    <subcellularLocation>
        <location evidence="9">Cell membrane</location>
        <topology evidence="9">Multi-pass membrane protein</topology>
    </subcellularLocation>
</comment>
<dbReference type="InterPro" id="IPR047817">
    <property type="entry name" value="ABC2_TM_bact-type"/>
</dbReference>
<evidence type="ECO:0000313" key="12">
    <source>
        <dbReference type="EMBL" id="MFF3339062.1"/>
    </source>
</evidence>
<evidence type="ECO:0000256" key="9">
    <source>
        <dbReference type="RuleBase" id="RU361157"/>
    </source>
</evidence>
<keyword evidence="13" id="KW-1185">Reference proteome</keyword>
<proteinExistence type="inferred from homology"/>
<evidence type="ECO:0000256" key="5">
    <source>
        <dbReference type="ARBA" id="ARBA00022519"/>
    </source>
</evidence>
<feature type="transmembrane region" description="Helical" evidence="9">
    <location>
        <begin position="219"/>
        <end position="237"/>
    </location>
</feature>
<evidence type="ECO:0000256" key="8">
    <source>
        <dbReference type="ARBA" id="ARBA00023136"/>
    </source>
</evidence>
<name>A0ABW6REL1_9ACTN</name>
<evidence type="ECO:0000259" key="11">
    <source>
        <dbReference type="PROSITE" id="PS51012"/>
    </source>
</evidence>
<keyword evidence="8 9" id="KW-0472">Membrane</keyword>
<keyword evidence="4 9" id="KW-1003">Cell membrane</keyword>
<accession>A0ABW6REL1</accession>
<feature type="transmembrane region" description="Helical" evidence="9">
    <location>
        <begin position="162"/>
        <end position="180"/>
    </location>
</feature>
<keyword evidence="3 9" id="KW-0813">Transport</keyword>
<keyword evidence="7 9" id="KW-1133">Transmembrane helix</keyword>
<feature type="domain" description="ABC transmembrane type-2" evidence="11">
    <location>
        <begin position="76"/>
        <end position="305"/>
    </location>
</feature>
<keyword evidence="6 9" id="KW-0812">Transmembrane</keyword>
<dbReference type="EMBL" id="JBIAPK010000002">
    <property type="protein sequence ID" value="MFF3339062.1"/>
    <property type="molecule type" value="Genomic_DNA"/>
</dbReference>
<organism evidence="12 13">
    <name type="scientific">Streptomyces flavidovirens</name>
    <dbReference type="NCBI Taxonomy" id="67298"/>
    <lineage>
        <taxon>Bacteria</taxon>
        <taxon>Bacillati</taxon>
        <taxon>Actinomycetota</taxon>
        <taxon>Actinomycetes</taxon>
        <taxon>Kitasatosporales</taxon>
        <taxon>Streptomycetaceae</taxon>
        <taxon>Streptomyces</taxon>
    </lineage>
</organism>
<comment type="caution">
    <text evidence="12">The sequence shown here is derived from an EMBL/GenBank/DDBJ whole genome shotgun (WGS) entry which is preliminary data.</text>
</comment>